<dbReference type="GO" id="GO:0046872">
    <property type="term" value="F:metal ion binding"/>
    <property type="evidence" value="ECO:0007669"/>
    <property type="project" value="UniProtKB-KW"/>
</dbReference>
<name>A0AAN6PIQ1_9PEZI</name>
<dbReference type="AlphaFoldDB" id="A0AAN6PIQ1"/>
<comment type="caution">
    <text evidence="5">The sequence shown here is derived from an EMBL/GenBank/DDBJ whole genome shotgun (WGS) entry which is preliminary data.</text>
</comment>
<keyword evidence="2" id="KW-0479">Metal-binding</keyword>
<comment type="similarity">
    <text evidence="1">Belongs to the Gfa family.</text>
</comment>
<dbReference type="PANTHER" id="PTHR28620:SF1">
    <property type="entry name" value="CENP-V_GFA DOMAIN-CONTAINING PROTEIN"/>
    <property type="match status" value="1"/>
</dbReference>
<dbReference type="Proteomes" id="UP001303115">
    <property type="component" value="Unassembled WGS sequence"/>
</dbReference>
<dbReference type="EMBL" id="MU854358">
    <property type="protein sequence ID" value="KAK4041382.1"/>
    <property type="molecule type" value="Genomic_DNA"/>
</dbReference>
<dbReference type="PANTHER" id="PTHR28620">
    <property type="entry name" value="CENTROMERE PROTEIN V"/>
    <property type="match status" value="1"/>
</dbReference>
<organism evidence="5 6">
    <name type="scientific">Parachaetomium inaequale</name>
    <dbReference type="NCBI Taxonomy" id="2588326"/>
    <lineage>
        <taxon>Eukaryota</taxon>
        <taxon>Fungi</taxon>
        <taxon>Dikarya</taxon>
        <taxon>Ascomycota</taxon>
        <taxon>Pezizomycotina</taxon>
        <taxon>Sordariomycetes</taxon>
        <taxon>Sordariomycetidae</taxon>
        <taxon>Sordariales</taxon>
        <taxon>Chaetomiaceae</taxon>
        <taxon>Parachaetomium</taxon>
    </lineage>
</organism>
<evidence type="ECO:0000256" key="2">
    <source>
        <dbReference type="ARBA" id="ARBA00022723"/>
    </source>
</evidence>
<evidence type="ECO:0000313" key="5">
    <source>
        <dbReference type="EMBL" id="KAK4041382.1"/>
    </source>
</evidence>
<evidence type="ECO:0000259" key="4">
    <source>
        <dbReference type="PROSITE" id="PS51891"/>
    </source>
</evidence>
<evidence type="ECO:0000256" key="3">
    <source>
        <dbReference type="ARBA" id="ARBA00022833"/>
    </source>
</evidence>
<reference evidence="6" key="1">
    <citation type="journal article" date="2023" name="Mol. Phylogenet. Evol.">
        <title>Genome-scale phylogeny and comparative genomics of the fungal order Sordariales.</title>
        <authorList>
            <person name="Hensen N."/>
            <person name="Bonometti L."/>
            <person name="Westerberg I."/>
            <person name="Brannstrom I.O."/>
            <person name="Guillou S."/>
            <person name="Cros-Aarteil S."/>
            <person name="Calhoun S."/>
            <person name="Haridas S."/>
            <person name="Kuo A."/>
            <person name="Mondo S."/>
            <person name="Pangilinan J."/>
            <person name="Riley R."/>
            <person name="LaButti K."/>
            <person name="Andreopoulos B."/>
            <person name="Lipzen A."/>
            <person name="Chen C."/>
            <person name="Yan M."/>
            <person name="Daum C."/>
            <person name="Ng V."/>
            <person name="Clum A."/>
            <person name="Steindorff A."/>
            <person name="Ohm R.A."/>
            <person name="Martin F."/>
            <person name="Silar P."/>
            <person name="Natvig D.O."/>
            <person name="Lalanne C."/>
            <person name="Gautier V."/>
            <person name="Ament-Velasquez S.L."/>
            <person name="Kruys A."/>
            <person name="Hutchinson M.I."/>
            <person name="Powell A.J."/>
            <person name="Barry K."/>
            <person name="Miller A.N."/>
            <person name="Grigoriev I.V."/>
            <person name="Debuchy R."/>
            <person name="Gladieux P."/>
            <person name="Hiltunen Thoren M."/>
            <person name="Johannesson H."/>
        </authorList>
    </citation>
    <scope>NUCLEOTIDE SEQUENCE [LARGE SCALE GENOMIC DNA]</scope>
    <source>
        <strain evidence="6">CBS 284.82</strain>
    </source>
</reference>
<dbReference type="InterPro" id="IPR011057">
    <property type="entry name" value="Mss4-like_sf"/>
</dbReference>
<evidence type="ECO:0000313" key="6">
    <source>
        <dbReference type="Proteomes" id="UP001303115"/>
    </source>
</evidence>
<feature type="domain" description="CENP-V/GFA" evidence="4">
    <location>
        <begin position="11"/>
        <end position="122"/>
    </location>
</feature>
<proteinExistence type="inferred from homology"/>
<dbReference type="Gene3D" id="2.170.150.70">
    <property type="match status" value="2"/>
</dbReference>
<evidence type="ECO:0000256" key="1">
    <source>
        <dbReference type="ARBA" id="ARBA00005495"/>
    </source>
</evidence>
<dbReference type="GO" id="GO:0016846">
    <property type="term" value="F:carbon-sulfur lyase activity"/>
    <property type="evidence" value="ECO:0007669"/>
    <property type="project" value="InterPro"/>
</dbReference>
<dbReference type="Pfam" id="PF04828">
    <property type="entry name" value="GFA"/>
    <property type="match status" value="2"/>
</dbReference>
<sequence>MSDAEQPAKTYRGNCHCGAFVYEAEAPEITSASDCSCSICYKRGYLWLVPKKPLTVVKDEGKLVHYSFASKRMDHQFCGNCGTTVMATSDMFPAGVGINVRTIQRLDLWGLEVKTFNGDTFDPQYVAPQFSGDEPAPAGFEDGKTYHGSCHCGAVTTALRVKGSLEDGTYPDRIMECNCSFCRQGGFVWIYPSANQLAVQGSDNLFYYTLGNHIWRKSFCKTCGVHIGSEANPDVTDEQIAALPEAYQKHRLAHLETRPFNTRLLNEFDVKRLQPVRADGWGLQKPEYVYP</sequence>
<accession>A0AAN6PIQ1</accession>
<feature type="domain" description="CENP-V/GFA" evidence="4">
    <location>
        <begin position="146"/>
        <end position="261"/>
    </location>
</feature>
<dbReference type="SUPFAM" id="SSF51316">
    <property type="entry name" value="Mss4-like"/>
    <property type="match status" value="2"/>
</dbReference>
<keyword evidence="3" id="KW-0862">Zinc</keyword>
<dbReference type="InterPro" id="IPR006913">
    <property type="entry name" value="CENP-V/GFA"/>
</dbReference>
<gene>
    <name evidence="5" type="ORF">C8A01DRAFT_34580</name>
</gene>
<keyword evidence="6" id="KW-1185">Reference proteome</keyword>
<dbReference type="PROSITE" id="PS51891">
    <property type="entry name" value="CENP_V_GFA"/>
    <property type="match status" value="2"/>
</dbReference>
<protein>
    <recommendedName>
        <fullName evidence="4">CENP-V/GFA domain-containing protein</fullName>
    </recommendedName>
</protein>
<dbReference type="InterPro" id="IPR052355">
    <property type="entry name" value="CENP-V-like"/>
</dbReference>